<proteinExistence type="predicted"/>
<organism evidence="1">
    <name type="scientific">Arundo donax</name>
    <name type="common">Giant reed</name>
    <name type="synonym">Donax arundinaceus</name>
    <dbReference type="NCBI Taxonomy" id="35708"/>
    <lineage>
        <taxon>Eukaryota</taxon>
        <taxon>Viridiplantae</taxon>
        <taxon>Streptophyta</taxon>
        <taxon>Embryophyta</taxon>
        <taxon>Tracheophyta</taxon>
        <taxon>Spermatophyta</taxon>
        <taxon>Magnoliopsida</taxon>
        <taxon>Liliopsida</taxon>
        <taxon>Poales</taxon>
        <taxon>Poaceae</taxon>
        <taxon>PACMAD clade</taxon>
        <taxon>Arundinoideae</taxon>
        <taxon>Arundineae</taxon>
        <taxon>Arundo</taxon>
    </lineage>
</organism>
<protein>
    <submittedName>
        <fullName evidence="1">Uncharacterized protein</fullName>
    </submittedName>
</protein>
<dbReference type="EMBL" id="GBRH01275538">
    <property type="protein sequence ID" value="JAD22357.1"/>
    <property type="molecule type" value="Transcribed_RNA"/>
</dbReference>
<accession>A0A0A8YHX1</accession>
<name>A0A0A8YHX1_ARUDO</name>
<reference evidence="1" key="1">
    <citation type="submission" date="2014-09" db="EMBL/GenBank/DDBJ databases">
        <authorList>
            <person name="Magalhaes I.L.F."/>
            <person name="Oliveira U."/>
            <person name="Santos F.R."/>
            <person name="Vidigal T.H.D.A."/>
            <person name="Brescovit A.D."/>
            <person name="Santos A.J."/>
        </authorList>
    </citation>
    <scope>NUCLEOTIDE SEQUENCE</scope>
    <source>
        <tissue evidence="1">Shoot tissue taken approximately 20 cm above the soil surface</tissue>
    </source>
</reference>
<dbReference type="AlphaFoldDB" id="A0A0A8YHX1"/>
<evidence type="ECO:0000313" key="1">
    <source>
        <dbReference type="EMBL" id="JAD22357.1"/>
    </source>
</evidence>
<reference evidence="1" key="2">
    <citation type="journal article" date="2015" name="Data Brief">
        <title>Shoot transcriptome of the giant reed, Arundo donax.</title>
        <authorList>
            <person name="Barrero R.A."/>
            <person name="Guerrero F.D."/>
            <person name="Moolhuijzen P."/>
            <person name="Goolsby J.A."/>
            <person name="Tidwell J."/>
            <person name="Bellgard S.E."/>
            <person name="Bellgard M.I."/>
        </authorList>
    </citation>
    <scope>NUCLEOTIDE SEQUENCE</scope>
    <source>
        <tissue evidence="1">Shoot tissue taken approximately 20 cm above the soil surface</tissue>
    </source>
</reference>
<sequence length="47" mass="5803">MIYGKLDHFHIVHELLYSYIIYILYIDISNRLRAIITNYDLNYFYGK</sequence>